<dbReference type="RefSeq" id="WP_085879850.1">
    <property type="nucleotide sequence ID" value="NZ_FWFZ01000017.1"/>
</dbReference>
<evidence type="ECO:0000313" key="3">
    <source>
        <dbReference type="Proteomes" id="UP000193900"/>
    </source>
</evidence>
<sequence length="229" mass="24538">MKTAIVTGGGTGIGLATCRRFLTSGYRVIAAGLERDDDLPAGIEFLETNVTDPRDIDRMIGAADRIDALIHCAGIQLQEREWQVEDFRKVLDVNLTACHASATAALDKLTAARGNVVNIASMWSFFGSPKSPGYAASKNGIVALTRSMATAWAPRGIRANAVAPGWVLTRMAMAARSDPVREPRITERIPMARWAEAHEVANVIHFLASDEASYVTGVVLPVDGGYSIG</sequence>
<dbReference type="EC" id="1.1.1.127" evidence="2"/>
<dbReference type="Pfam" id="PF13561">
    <property type="entry name" value="adh_short_C2"/>
    <property type="match status" value="1"/>
</dbReference>
<dbReference type="SUPFAM" id="SSF51735">
    <property type="entry name" value="NAD(P)-binding Rossmann-fold domains"/>
    <property type="match status" value="1"/>
</dbReference>
<dbReference type="GO" id="GO:0047001">
    <property type="term" value="F:2-dehydro-3-deoxy-D-gluconate 5-dehydrogenase activity"/>
    <property type="evidence" value="ECO:0007669"/>
    <property type="project" value="UniProtKB-EC"/>
</dbReference>
<dbReference type="AlphaFoldDB" id="A0A1Y5TID9"/>
<evidence type="ECO:0000313" key="2">
    <source>
        <dbReference type="EMBL" id="SLN64786.1"/>
    </source>
</evidence>
<dbReference type="PROSITE" id="PS00061">
    <property type="entry name" value="ADH_SHORT"/>
    <property type="match status" value="1"/>
</dbReference>
<protein>
    <submittedName>
        <fullName evidence="2">2-dehydro-3-deoxy-D-gluconate 5-dehydrogenase</fullName>
        <ecNumber evidence="2">1.1.1.127</ecNumber>
    </submittedName>
</protein>
<dbReference type="InterPro" id="IPR020904">
    <property type="entry name" value="Sc_DH/Rdtase_CS"/>
</dbReference>
<gene>
    <name evidence="2" type="primary">kduD_3</name>
    <name evidence="2" type="ORF">ROA7023_03047</name>
</gene>
<accession>A0A1Y5TID9</accession>
<dbReference type="Proteomes" id="UP000193900">
    <property type="component" value="Unassembled WGS sequence"/>
</dbReference>
<comment type="similarity">
    <text evidence="1">Belongs to the short-chain dehydrogenases/reductases (SDR) family.</text>
</comment>
<keyword evidence="3" id="KW-1185">Reference proteome</keyword>
<dbReference type="OrthoDB" id="9796652at2"/>
<dbReference type="PRINTS" id="PR00080">
    <property type="entry name" value="SDRFAMILY"/>
</dbReference>
<proteinExistence type="inferred from homology"/>
<organism evidence="2 3">
    <name type="scientific">Roseisalinus antarcticus</name>
    <dbReference type="NCBI Taxonomy" id="254357"/>
    <lineage>
        <taxon>Bacteria</taxon>
        <taxon>Pseudomonadati</taxon>
        <taxon>Pseudomonadota</taxon>
        <taxon>Alphaproteobacteria</taxon>
        <taxon>Rhodobacterales</taxon>
        <taxon>Roseobacteraceae</taxon>
        <taxon>Roseisalinus</taxon>
    </lineage>
</organism>
<reference evidence="2 3" key="1">
    <citation type="submission" date="2017-03" db="EMBL/GenBank/DDBJ databases">
        <authorList>
            <person name="Afonso C.L."/>
            <person name="Miller P.J."/>
            <person name="Scott M.A."/>
            <person name="Spackman E."/>
            <person name="Goraichik I."/>
            <person name="Dimitrov K.M."/>
            <person name="Suarez D.L."/>
            <person name="Swayne D.E."/>
        </authorList>
    </citation>
    <scope>NUCLEOTIDE SEQUENCE [LARGE SCALE GENOMIC DNA]</scope>
    <source>
        <strain evidence="2 3">CECT 7023</strain>
    </source>
</reference>
<dbReference type="InterPro" id="IPR036291">
    <property type="entry name" value="NAD(P)-bd_dom_sf"/>
</dbReference>
<dbReference type="FunFam" id="3.40.50.720:FF:000084">
    <property type="entry name" value="Short-chain dehydrogenase reductase"/>
    <property type="match status" value="1"/>
</dbReference>
<keyword evidence="2" id="KW-0560">Oxidoreductase</keyword>
<dbReference type="PRINTS" id="PR00081">
    <property type="entry name" value="GDHRDH"/>
</dbReference>
<dbReference type="CDD" id="cd05233">
    <property type="entry name" value="SDR_c"/>
    <property type="match status" value="1"/>
</dbReference>
<evidence type="ECO:0000256" key="1">
    <source>
        <dbReference type="ARBA" id="ARBA00006484"/>
    </source>
</evidence>
<dbReference type="GO" id="GO:0030497">
    <property type="term" value="P:fatty acid elongation"/>
    <property type="evidence" value="ECO:0007669"/>
    <property type="project" value="TreeGrafter"/>
</dbReference>
<dbReference type="PANTHER" id="PTHR42760">
    <property type="entry name" value="SHORT-CHAIN DEHYDROGENASES/REDUCTASES FAMILY MEMBER"/>
    <property type="match status" value="1"/>
</dbReference>
<name>A0A1Y5TID9_9RHOB</name>
<dbReference type="InterPro" id="IPR002347">
    <property type="entry name" value="SDR_fam"/>
</dbReference>
<dbReference type="Gene3D" id="3.40.50.720">
    <property type="entry name" value="NAD(P)-binding Rossmann-like Domain"/>
    <property type="match status" value="1"/>
</dbReference>
<dbReference type="EMBL" id="FWFZ01000017">
    <property type="protein sequence ID" value="SLN64786.1"/>
    <property type="molecule type" value="Genomic_DNA"/>
</dbReference>
<dbReference type="PANTHER" id="PTHR42760:SF40">
    <property type="entry name" value="3-OXOACYL-[ACYL-CARRIER-PROTEIN] REDUCTASE, CHLOROPLASTIC"/>
    <property type="match status" value="1"/>
</dbReference>